<evidence type="ECO:0000256" key="4">
    <source>
        <dbReference type="ARBA" id="ARBA00009000"/>
    </source>
</evidence>
<evidence type="ECO:0000256" key="11">
    <source>
        <dbReference type="PIRSR" id="PIRSR000463-1"/>
    </source>
</evidence>
<dbReference type="SUPFAM" id="SSF81296">
    <property type="entry name" value="E set domains"/>
    <property type="match status" value="1"/>
</dbReference>
<dbReference type="InterPro" id="IPR014756">
    <property type="entry name" value="Ig_E-set"/>
</dbReference>
<evidence type="ECO:0000256" key="8">
    <source>
        <dbReference type="ARBA" id="ARBA00023056"/>
    </source>
</evidence>
<dbReference type="PIRSF" id="PIRSF000463">
    <property type="entry name" value="GlgB"/>
    <property type="match status" value="1"/>
</dbReference>
<dbReference type="GO" id="GO:0004553">
    <property type="term" value="F:hydrolase activity, hydrolyzing O-glycosyl compounds"/>
    <property type="evidence" value="ECO:0007669"/>
    <property type="project" value="InterPro"/>
</dbReference>
<dbReference type="InterPro" id="IPR004193">
    <property type="entry name" value="Glyco_hydro_13_N"/>
</dbReference>
<evidence type="ECO:0000313" key="13">
    <source>
        <dbReference type="EMBL" id="MBC8537843.1"/>
    </source>
</evidence>
<feature type="active site" description="Proton donor" evidence="10 11">
    <location>
        <position position="363"/>
    </location>
</feature>
<evidence type="ECO:0000256" key="6">
    <source>
        <dbReference type="ARBA" id="ARBA00022676"/>
    </source>
</evidence>
<dbReference type="AlphaFoldDB" id="A0A926HW04"/>
<dbReference type="EC" id="2.4.1.18" evidence="10"/>
<accession>A0A926HW04</accession>
<protein>
    <recommendedName>
        <fullName evidence="10">1,4-alpha-glucan branching enzyme GlgB</fullName>
        <ecNumber evidence="10">2.4.1.18</ecNumber>
    </recommendedName>
    <alternativeName>
        <fullName evidence="10">1,4-alpha-D-glucan:1,4-alpha-D-glucan 6-glucosyl-transferase</fullName>
    </alternativeName>
    <alternativeName>
        <fullName evidence="10">Alpha-(1-&gt;4)-glucan branching enzyme</fullName>
    </alternativeName>
    <alternativeName>
        <fullName evidence="10">Glycogen branching enzyme</fullName>
        <shortName evidence="10">BE</shortName>
    </alternativeName>
</protein>
<dbReference type="InterPro" id="IPR037439">
    <property type="entry name" value="Branching_enzy"/>
</dbReference>
<evidence type="ECO:0000256" key="2">
    <source>
        <dbReference type="ARBA" id="ARBA00002953"/>
    </source>
</evidence>
<dbReference type="GO" id="GO:0003844">
    <property type="term" value="F:1,4-alpha-glucan branching enzyme activity"/>
    <property type="evidence" value="ECO:0007669"/>
    <property type="project" value="UniProtKB-UniRule"/>
</dbReference>
<feature type="active site" description="Nucleophile" evidence="10 11">
    <location>
        <position position="310"/>
    </location>
</feature>
<dbReference type="Pfam" id="PF00128">
    <property type="entry name" value="Alpha-amylase"/>
    <property type="match status" value="1"/>
</dbReference>
<dbReference type="InterPro" id="IPR006048">
    <property type="entry name" value="A-amylase/branching_C"/>
</dbReference>
<dbReference type="Proteomes" id="UP000617951">
    <property type="component" value="Unassembled WGS sequence"/>
</dbReference>
<dbReference type="PANTHER" id="PTHR43651">
    <property type="entry name" value="1,4-ALPHA-GLUCAN-BRANCHING ENZYME"/>
    <property type="match status" value="1"/>
</dbReference>
<name>A0A926HW04_9FIRM</name>
<evidence type="ECO:0000256" key="10">
    <source>
        <dbReference type="HAMAP-Rule" id="MF_00685"/>
    </source>
</evidence>
<dbReference type="InterPro" id="IPR017853">
    <property type="entry name" value="GH"/>
</dbReference>
<dbReference type="GO" id="GO:0005829">
    <property type="term" value="C:cytosol"/>
    <property type="evidence" value="ECO:0007669"/>
    <property type="project" value="TreeGrafter"/>
</dbReference>
<dbReference type="SUPFAM" id="SSF51011">
    <property type="entry name" value="Glycosyl hydrolase domain"/>
    <property type="match status" value="1"/>
</dbReference>
<dbReference type="CDD" id="cd11322">
    <property type="entry name" value="AmyAc_Glg_BE"/>
    <property type="match status" value="1"/>
</dbReference>
<dbReference type="Pfam" id="PF02806">
    <property type="entry name" value="Alpha-amylase_C"/>
    <property type="match status" value="1"/>
</dbReference>
<comment type="function">
    <text evidence="2 10">Catalyzes the formation of the alpha-1,6-glucosidic linkages in glycogen by scission of a 1,4-alpha-linked oligosaccharide from growing alpha-1,4-glucan chains and the subsequent attachment of the oligosaccharide to the alpha-1,6 position.</text>
</comment>
<dbReference type="InterPro" id="IPR013780">
    <property type="entry name" value="Glyco_hydro_b"/>
</dbReference>
<evidence type="ECO:0000256" key="9">
    <source>
        <dbReference type="ARBA" id="ARBA00023277"/>
    </source>
</evidence>
<dbReference type="Pfam" id="PF02922">
    <property type="entry name" value="CBM_48"/>
    <property type="match status" value="1"/>
</dbReference>
<organism evidence="13 14">
    <name type="scientific">Guopingia tenuis</name>
    <dbReference type="NCBI Taxonomy" id="2763656"/>
    <lineage>
        <taxon>Bacteria</taxon>
        <taxon>Bacillati</taxon>
        <taxon>Bacillota</taxon>
        <taxon>Clostridia</taxon>
        <taxon>Christensenellales</taxon>
        <taxon>Christensenellaceae</taxon>
        <taxon>Guopingia</taxon>
    </lineage>
</organism>
<sequence length="651" mass="75513">MTELTKAKGLPYKDDIYLFNIGEAQRAYLTFGCHYMEEIGMHRFCVWAPNARNVSIVGDFNGWDSQANPMEENNGVWTGFVGGLRDGDNYKYCIFGYDGNTVLKSDPFAFHAEVRPNTASKVWNIEGYEWKDAAYMRRRAKKDVFTAPMSIYELHLGSWRKPEGYQFASLREMTDEVVEYVKDMGYTHVELLPVYEHPLDGSWGYQVTGYYAFTSRYGTPQDFMHFVDRMHEEGIGVILDWVPAHFPKDAHGLARFDGTCLYEHENPLLGEHPQWGTLIFNYGRPEVQSFLVSNAVYWMDKYHVDGFRMDAVSSMLYLDFGRENGNYVRNAFGGNYNLEAIDFLRKVNSTVLTLFPGTVMVAEESSAFPMVTKPPYDDGLGFTFKWNMGFMNDTLRYFEMDPIYRKDHHNLITFAMMYAFSENFILPYSHDEVVHGKKSMLDKMPGDYWQKFATLRALYGFQFAHPGKKLMFMGDEFGQFIEWNENQPLDWFLLEYESHAQMKEYVRKLNRYYKRNRALYEIEDSWEGFTWLDVQNNLESTVSFMRSSRRRDGKVRRIVCVCNFTPVVRYDYPIGMPLLGTLKEVLNSDDTAFGGSGVLNAPKIQVEDCPGPESLPYSARVTLPPLATVYFEFMEAKPPAGKEKKKKTKKK</sequence>
<dbReference type="GO" id="GO:0005978">
    <property type="term" value="P:glycogen biosynthetic process"/>
    <property type="evidence" value="ECO:0007669"/>
    <property type="project" value="UniProtKB-UniRule"/>
</dbReference>
<evidence type="ECO:0000259" key="12">
    <source>
        <dbReference type="SMART" id="SM00642"/>
    </source>
</evidence>
<dbReference type="InterPro" id="IPR006407">
    <property type="entry name" value="GlgB"/>
</dbReference>
<dbReference type="SMART" id="SM00642">
    <property type="entry name" value="Aamy"/>
    <property type="match status" value="1"/>
</dbReference>
<dbReference type="Gene3D" id="2.60.40.10">
    <property type="entry name" value="Immunoglobulins"/>
    <property type="match status" value="1"/>
</dbReference>
<proteinExistence type="inferred from homology"/>
<feature type="domain" description="Glycosyl hydrolase family 13 catalytic" evidence="12">
    <location>
        <begin position="150"/>
        <end position="519"/>
    </location>
</feature>
<evidence type="ECO:0000256" key="3">
    <source>
        <dbReference type="ARBA" id="ARBA00004964"/>
    </source>
</evidence>
<evidence type="ECO:0000256" key="5">
    <source>
        <dbReference type="ARBA" id="ARBA00022600"/>
    </source>
</evidence>
<dbReference type="InterPro" id="IPR006047">
    <property type="entry name" value="GH13_cat_dom"/>
</dbReference>
<comment type="catalytic activity">
    <reaction evidence="1 10">
        <text>Transfers a segment of a (1-&gt;4)-alpha-D-glucan chain to a primary hydroxy group in a similar glucan chain.</text>
        <dbReference type="EC" id="2.4.1.18"/>
    </reaction>
</comment>
<keyword evidence="6 10" id="KW-0328">Glycosyltransferase</keyword>
<dbReference type="InterPro" id="IPR044143">
    <property type="entry name" value="GlgB_N_E_set_prok"/>
</dbReference>
<comment type="subunit">
    <text evidence="10">Monomer.</text>
</comment>
<dbReference type="InterPro" id="IPR013783">
    <property type="entry name" value="Ig-like_fold"/>
</dbReference>
<keyword evidence="14" id="KW-1185">Reference proteome</keyword>
<keyword evidence="5 10" id="KW-0321">Glycogen metabolism</keyword>
<evidence type="ECO:0000256" key="1">
    <source>
        <dbReference type="ARBA" id="ARBA00000826"/>
    </source>
</evidence>
<keyword evidence="8 10" id="KW-0320">Glycogen biosynthesis</keyword>
<dbReference type="Gene3D" id="3.20.20.80">
    <property type="entry name" value="Glycosidases"/>
    <property type="match status" value="1"/>
</dbReference>
<dbReference type="FunFam" id="3.20.20.80:FF:000003">
    <property type="entry name" value="1,4-alpha-glucan branching enzyme GlgB"/>
    <property type="match status" value="1"/>
</dbReference>
<dbReference type="GO" id="GO:0043169">
    <property type="term" value="F:cation binding"/>
    <property type="evidence" value="ECO:0007669"/>
    <property type="project" value="InterPro"/>
</dbReference>
<dbReference type="SUPFAM" id="SSF51445">
    <property type="entry name" value="(Trans)glycosidases"/>
    <property type="match status" value="1"/>
</dbReference>
<comment type="caution">
    <text evidence="13">The sequence shown here is derived from an EMBL/GenBank/DDBJ whole genome shotgun (WGS) entry which is preliminary data.</text>
</comment>
<evidence type="ECO:0000313" key="14">
    <source>
        <dbReference type="Proteomes" id="UP000617951"/>
    </source>
</evidence>
<keyword evidence="9 10" id="KW-0119">Carbohydrate metabolism</keyword>
<dbReference type="HAMAP" id="MF_00685">
    <property type="entry name" value="GlgB"/>
    <property type="match status" value="1"/>
</dbReference>
<reference evidence="13" key="1">
    <citation type="submission" date="2020-08" db="EMBL/GenBank/DDBJ databases">
        <title>Genome public.</title>
        <authorList>
            <person name="Liu C."/>
            <person name="Sun Q."/>
        </authorList>
    </citation>
    <scope>NUCLEOTIDE SEQUENCE</scope>
    <source>
        <strain evidence="13">NSJ-63</strain>
    </source>
</reference>
<keyword evidence="7 10" id="KW-0808">Transferase</keyword>
<gene>
    <name evidence="10 13" type="primary">glgB</name>
    <name evidence="13" type="ORF">H8693_02700</name>
</gene>
<dbReference type="NCBIfam" id="NF003811">
    <property type="entry name" value="PRK05402.1"/>
    <property type="match status" value="1"/>
</dbReference>
<dbReference type="Gene3D" id="2.60.40.1180">
    <property type="entry name" value="Golgi alpha-mannosidase II"/>
    <property type="match status" value="1"/>
</dbReference>
<dbReference type="CDD" id="cd02855">
    <property type="entry name" value="E_set_GBE_prok_N"/>
    <property type="match status" value="1"/>
</dbReference>
<dbReference type="NCBIfam" id="TIGR01515">
    <property type="entry name" value="branching_enzym"/>
    <property type="match status" value="1"/>
</dbReference>
<comment type="similarity">
    <text evidence="4 10">Belongs to the glycosyl hydrolase 13 family. GlgB subfamily.</text>
</comment>
<evidence type="ECO:0000256" key="7">
    <source>
        <dbReference type="ARBA" id="ARBA00022679"/>
    </source>
</evidence>
<dbReference type="PANTHER" id="PTHR43651:SF3">
    <property type="entry name" value="1,4-ALPHA-GLUCAN-BRANCHING ENZYME"/>
    <property type="match status" value="1"/>
</dbReference>
<comment type="pathway">
    <text evidence="3 10">Glycan biosynthesis; glycogen biosynthesis.</text>
</comment>
<dbReference type="EMBL" id="JACRSS010000001">
    <property type="protein sequence ID" value="MBC8537843.1"/>
    <property type="molecule type" value="Genomic_DNA"/>
</dbReference>
<dbReference type="NCBIfam" id="NF008967">
    <property type="entry name" value="PRK12313.1"/>
    <property type="match status" value="1"/>
</dbReference>